<dbReference type="EMBL" id="CP113520">
    <property type="protein sequence ID" value="WAJ29725.1"/>
    <property type="molecule type" value="Genomic_DNA"/>
</dbReference>
<evidence type="ECO:0000313" key="1">
    <source>
        <dbReference type="EMBL" id="WAJ29725.1"/>
    </source>
</evidence>
<gene>
    <name evidence="1" type="ORF">OXU80_05735</name>
</gene>
<evidence type="ECO:0000313" key="2">
    <source>
        <dbReference type="Proteomes" id="UP001163223"/>
    </source>
</evidence>
<reference evidence="1" key="1">
    <citation type="submission" date="2022-11" db="EMBL/GenBank/DDBJ databases">
        <title>beta-Carotene-producing bacterium, Jeongeuplla avenae sp. nov., alleviates the salt stress of Arabidopsis seedlings.</title>
        <authorList>
            <person name="Jiang L."/>
            <person name="Lee J."/>
        </authorList>
    </citation>
    <scope>NUCLEOTIDE SEQUENCE</scope>
    <source>
        <strain evidence="1">DY_R2A_6</strain>
    </source>
</reference>
<dbReference type="Proteomes" id="UP001163223">
    <property type="component" value="Chromosome"/>
</dbReference>
<organism evidence="1 2">
    <name type="scientific">Antarcticirhabdus aurantiaca</name>
    <dbReference type="NCBI Taxonomy" id="2606717"/>
    <lineage>
        <taxon>Bacteria</taxon>
        <taxon>Pseudomonadati</taxon>
        <taxon>Pseudomonadota</taxon>
        <taxon>Alphaproteobacteria</taxon>
        <taxon>Hyphomicrobiales</taxon>
        <taxon>Aurantimonadaceae</taxon>
        <taxon>Antarcticirhabdus</taxon>
    </lineage>
</organism>
<proteinExistence type="predicted"/>
<sequence length="293" mass="31427">MDGDTHGIGSAELSASVKADGAELTSLKAADGRELLWQARPEWPRHAPILFPIVGKLAGDTLRRGGTAYHVTQHGFARDSRFEWTAKTPSRAVLRLADSPETRERFPFAFDLEQAYAIEGGRLTVSTTVSNPGAEPLPCAIGAHPAFSWPLAAGVPKARHRLVFDSREPGPMRLIEGGLLGAEAPLPFDGAVLPLDEALFAGDALVIPDVSSASVRFEALGEGGEVVRAITVAWSGYKDLGIWSKPSGADFLCIEPWYGMASPVGWDGEFDDKPGILRLAPGASRRFEWSVEV</sequence>
<keyword evidence="2" id="KW-1185">Reference proteome</keyword>
<name>A0ACD4NRX1_9HYPH</name>
<accession>A0ACD4NRX1</accession>
<protein>
    <submittedName>
        <fullName evidence="1">Aldose 1-epimerase family protein</fullName>
    </submittedName>
</protein>